<evidence type="ECO:0000259" key="1">
    <source>
        <dbReference type="Pfam" id="PF01869"/>
    </source>
</evidence>
<comment type="caution">
    <text evidence="2">The sequence shown here is derived from an EMBL/GenBank/DDBJ whole genome shotgun (WGS) entry which is preliminary data.</text>
</comment>
<evidence type="ECO:0000313" key="3">
    <source>
        <dbReference type="Proteomes" id="UP001501490"/>
    </source>
</evidence>
<gene>
    <name evidence="2" type="ORF">GCM10022236_05250</name>
</gene>
<name>A0ABP6ZET8_9ACTN</name>
<dbReference type="Gene3D" id="3.30.420.40">
    <property type="match status" value="2"/>
</dbReference>
<protein>
    <submittedName>
        <fullName evidence="2">BadF/BadG/BcrA/BcrD ATPase family protein</fullName>
    </submittedName>
</protein>
<dbReference type="PANTHER" id="PTHR43190">
    <property type="entry name" value="N-ACETYL-D-GLUCOSAMINE KINASE"/>
    <property type="match status" value="1"/>
</dbReference>
<evidence type="ECO:0000313" key="2">
    <source>
        <dbReference type="EMBL" id="GAA3606377.1"/>
    </source>
</evidence>
<accession>A0ABP6ZET8</accession>
<dbReference type="EMBL" id="BAABAB010000005">
    <property type="protein sequence ID" value="GAA3606377.1"/>
    <property type="molecule type" value="Genomic_DNA"/>
</dbReference>
<keyword evidence="3" id="KW-1185">Reference proteome</keyword>
<organism evidence="2 3">
    <name type="scientific">Microlunatus ginsengisoli</name>
    <dbReference type="NCBI Taxonomy" id="363863"/>
    <lineage>
        <taxon>Bacteria</taxon>
        <taxon>Bacillati</taxon>
        <taxon>Actinomycetota</taxon>
        <taxon>Actinomycetes</taxon>
        <taxon>Propionibacteriales</taxon>
        <taxon>Propionibacteriaceae</taxon>
        <taxon>Microlunatus</taxon>
    </lineage>
</organism>
<dbReference type="SUPFAM" id="SSF53067">
    <property type="entry name" value="Actin-like ATPase domain"/>
    <property type="match status" value="2"/>
</dbReference>
<dbReference type="PANTHER" id="PTHR43190:SF3">
    <property type="entry name" value="N-ACETYL-D-GLUCOSAMINE KINASE"/>
    <property type="match status" value="1"/>
</dbReference>
<dbReference type="RefSeq" id="WP_344801525.1">
    <property type="nucleotide sequence ID" value="NZ_BAABAB010000005.1"/>
</dbReference>
<reference evidence="3" key="1">
    <citation type="journal article" date="2019" name="Int. J. Syst. Evol. Microbiol.">
        <title>The Global Catalogue of Microorganisms (GCM) 10K type strain sequencing project: providing services to taxonomists for standard genome sequencing and annotation.</title>
        <authorList>
            <consortium name="The Broad Institute Genomics Platform"/>
            <consortium name="The Broad Institute Genome Sequencing Center for Infectious Disease"/>
            <person name="Wu L."/>
            <person name="Ma J."/>
        </authorList>
    </citation>
    <scope>NUCLEOTIDE SEQUENCE [LARGE SCALE GENOMIC DNA]</scope>
    <source>
        <strain evidence="3">JCM 16929</strain>
    </source>
</reference>
<dbReference type="Proteomes" id="UP001501490">
    <property type="component" value="Unassembled WGS sequence"/>
</dbReference>
<feature type="domain" description="ATPase BadF/BadG/BcrA/BcrD type" evidence="1">
    <location>
        <begin position="14"/>
        <end position="296"/>
    </location>
</feature>
<dbReference type="InterPro" id="IPR052519">
    <property type="entry name" value="Euk-type_GlcNAc_Kinase"/>
</dbReference>
<proteinExistence type="predicted"/>
<dbReference type="CDD" id="cd24007">
    <property type="entry name" value="ASKHA_NBD_eukNAGK-like"/>
    <property type="match status" value="1"/>
</dbReference>
<sequence length="302" mass="30874">MSAPVAPARTGQVVGIDIGGSKTHAVSLRHGHEAMAGSSNLASVGTAEAGRQLDSIFDQLIRATDGQPITTVCAGAAGVDTVEAELRLRDLIAAKVPGAAVRVVHDTELILAAAGLDHGIALIAGTGSVAWGRTPSGAVARAGGWGYLLGDEGSGYGIAREAVRHALRLVDRGHRPDRLSQQLAADCGLQRPAQLVDHFYATPERRYWAGHARLVFELAADGDPAASAIVDAAAGELAELVGSVARVLSDADLPVVLGGGVLVHQPILTAGVSERLATIGLTDVRVLDRDPAHGAARLAAAL</sequence>
<dbReference type="Pfam" id="PF01869">
    <property type="entry name" value="BcrAD_BadFG"/>
    <property type="match status" value="1"/>
</dbReference>
<dbReference type="InterPro" id="IPR002731">
    <property type="entry name" value="ATPase_BadF"/>
</dbReference>
<dbReference type="InterPro" id="IPR043129">
    <property type="entry name" value="ATPase_NBD"/>
</dbReference>